<evidence type="ECO:0000256" key="4">
    <source>
        <dbReference type="SAM" id="MobiDB-lite"/>
    </source>
</evidence>
<evidence type="ECO:0000256" key="1">
    <source>
        <dbReference type="ARBA" id="ARBA00022741"/>
    </source>
</evidence>
<dbReference type="Pfam" id="PF01580">
    <property type="entry name" value="FtsK_SpoIIIE"/>
    <property type="match status" value="1"/>
</dbReference>
<dbReference type="InterPro" id="IPR050206">
    <property type="entry name" value="FtsK/SpoIIIE/SftA"/>
</dbReference>
<dbReference type="RefSeq" id="WP_102735439.1">
    <property type="nucleotide sequence ID" value="NZ_PJKN01000002.1"/>
</dbReference>
<evidence type="ECO:0000313" key="6">
    <source>
        <dbReference type="EMBL" id="PNC56808.1"/>
    </source>
</evidence>
<dbReference type="InterPro" id="IPR027417">
    <property type="entry name" value="P-loop_NTPase"/>
</dbReference>
<accession>A0AAP8NLK4</accession>
<dbReference type="PROSITE" id="PS50901">
    <property type="entry name" value="FTSK"/>
    <property type="match status" value="1"/>
</dbReference>
<evidence type="ECO:0000259" key="5">
    <source>
        <dbReference type="PROSITE" id="PS50901"/>
    </source>
</evidence>
<comment type="caution">
    <text evidence="6">The sequence shown here is derived from an EMBL/GenBank/DDBJ whole genome shotgun (WGS) entry which is preliminary data.</text>
</comment>
<feature type="domain" description="FtsK" evidence="5">
    <location>
        <begin position="59"/>
        <end position="261"/>
    </location>
</feature>
<dbReference type="GO" id="GO:0005524">
    <property type="term" value="F:ATP binding"/>
    <property type="evidence" value="ECO:0007669"/>
    <property type="project" value="UniProtKB-UniRule"/>
</dbReference>
<feature type="region of interest" description="Disordered" evidence="4">
    <location>
        <begin position="316"/>
        <end position="336"/>
    </location>
</feature>
<dbReference type="CDD" id="cd01127">
    <property type="entry name" value="TrwB_TraG_TraD_VirD4"/>
    <property type="match status" value="1"/>
</dbReference>
<gene>
    <name evidence="6" type="ORF">CXU09_04325</name>
</gene>
<dbReference type="Gene3D" id="3.40.50.300">
    <property type="entry name" value="P-loop containing nucleotide triphosphate hydrolases"/>
    <property type="match status" value="1"/>
</dbReference>
<dbReference type="AlphaFoldDB" id="A0AAP8NLK4"/>
<dbReference type="Proteomes" id="UP000235914">
    <property type="component" value="Unassembled WGS sequence"/>
</dbReference>
<organism evidence="6 7">
    <name type="scientific">Akkermansia muciniphila</name>
    <dbReference type="NCBI Taxonomy" id="239935"/>
    <lineage>
        <taxon>Bacteria</taxon>
        <taxon>Pseudomonadati</taxon>
        <taxon>Verrucomicrobiota</taxon>
        <taxon>Verrucomicrobiia</taxon>
        <taxon>Verrucomicrobiales</taxon>
        <taxon>Akkermansiaceae</taxon>
        <taxon>Akkermansia</taxon>
    </lineage>
</organism>
<dbReference type="GO" id="GO:0003677">
    <property type="term" value="F:DNA binding"/>
    <property type="evidence" value="ECO:0007669"/>
    <property type="project" value="InterPro"/>
</dbReference>
<evidence type="ECO:0000313" key="7">
    <source>
        <dbReference type="Proteomes" id="UP000235914"/>
    </source>
</evidence>
<feature type="binding site" evidence="3">
    <location>
        <begin position="76"/>
        <end position="83"/>
    </location>
    <ligand>
        <name>ATP</name>
        <dbReference type="ChEBI" id="CHEBI:30616"/>
    </ligand>
</feature>
<keyword evidence="1 3" id="KW-0547">Nucleotide-binding</keyword>
<dbReference type="EMBL" id="PJKN01000002">
    <property type="protein sequence ID" value="PNC56808.1"/>
    <property type="molecule type" value="Genomic_DNA"/>
</dbReference>
<evidence type="ECO:0000256" key="2">
    <source>
        <dbReference type="ARBA" id="ARBA00022840"/>
    </source>
</evidence>
<sequence length="336" mass="37173">MRANQPCQLPIHRAGSLLRSSRIDWHRHKTAPIQDILKSPDFLAADKKLPLALGIDDNGHPVIGDLAVMPHLLVAGAIGNGKSMCMNSIISSMLMKFRPDELKLILIDPKMMNMPLYSRLPHLMAPVVTDPGKVPRVLRWCVNEMKRRYYCFAKTGVRNFDAFNKRPPDVPARKEEEQENRAIPERFPYLVIIIDELANLMQPASQDMETDIGILTRGARAAGIHLIAATQTPKKQVVTRTIKANIPTRIAFQVASGTDSRVILDRQGAEKLVGKGDLLYLPPGSAQVKRVQGAFISDVAVKALVTHCASQARQEFDEGLQKSLDNPSPETSDTPA</sequence>
<dbReference type="PANTHER" id="PTHR22683:SF41">
    <property type="entry name" value="DNA TRANSLOCASE FTSK"/>
    <property type="match status" value="1"/>
</dbReference>
<dbReference type="PANTHER" id="PTHR22683">
    <property type="entry name" value="SPORULATION PROTEIN RELATED"/>
    <property type="match status" value="1"/>
</dbReference>
<name>A0AAP8NLK4_9BACT</name>
<dbReference type="SUPFAM" id="SSF52540">
    <property type="entry name" value="P-loop containing nucleoside triphosphate hydrolases"/>
    <property type="match status" value="1"/>
</dbReference>
<proteinExistence type="predicted"/>
<keyword evidence="2 3" id="KW-0067">ATP-binding</keyword>
<reference evidence="6 7" key="1">
    <citation type="journal article" date="2017" name="BMC Genomics">
        <title>Genome sequencing of 39 Akkermansia muciniphila isolates reveals its population structure, genomic and functional diverisity, and global distribution in mammalian gut microbiotas.</title>
        <authorList>
            <person name="Guo X."/>
            <person name="Li S."/>
            <person name="Zhang J."/>
            <person name="Wu F."/>
            <person name="Li X."/>
            <person name="Wu D."/>
            <person name="Zhang M."/>
            <person name="Ou Z."/>
            <person name="Jie Z."/>
            <person name="Yan Q."/>
            <person name="Li P."/>
            <person name="Yi J."/>
            <person name="Peng Y."/>
        </authorList>
    </citation>
    <scope>NUCLEOTIDE SEQUENCE [LARGE SCALE GENOMIC DNA]</scope>
    <source>
        <strain evidence="6 7">GP43</strain>
    </source>
</reference>
<feature type="compositionally biased region" description="Polar residues" evidence="4">
    <location>
        <begin position="323"/>
        <end position="336"/>
    </location>
</feature>
<evidence type="ECO:0000256" key="3">
    <source>
        <dbReference type="PROSITE-ProRule" id="PRU00289"/>
    </source>
</evidence>
<protein>
    <recommendedName>
        <fullName evidence="5">FtsK domain-containing protein</fullName>
    </recommendedName>
</protein>
<dbReference type="InterPro" id="IPR002543">
    <property type="entry name" value="FtsK_dom"/>
</dbReference>